<reference evidence="2" key="1">
    <citation type="journal article" date="2019" name="Int. J. Syst. Evol. Microbiol.">
        <title>The Global Catalogue of Microorganisms (GCM) 10K type strain sequencing project: providing services to taxonomists for standard genome sequencing and annotation.</title>
        <authorList>
            <consortium name="The Broad Institute Genomics Platform"/>
            <consortium name="The Broad Institute Genome Sequencing Center for Infectious Disease"/>
            <person name="Wu L."/>
            <person name="Ma J."/>
        </authorList>
    </citation>
    <scope>NUCLEOTIDE SEQUENCE [LARGE SCALE GENOMIC DNA]</scope>
    <source>
        <strain evidence="2">CGMCC 1.1927</strain>
    </source>
</reference>
<organism evidence="1 2">
    <name type="scientific">Pseudarthrobacter polychromogenes</name>
    <dbReference type="NCBI Taxonomy" id="1676"/>
    <lineage>
        <taxon>Bacteria</taxon>
        <taxon>Bacillati</taxon>
        <taxon>Actinomycetota</taxon>
        <taxon>Actinomycetes</taxon>
        <taxon>Micrococcales</taxon>
        <taxon>Micrococcaceae</taxon>
        <taxon>Pseudarthrobacter</taxon>
    </lineage>
</organism>
<dbReference type="Proteomes" id="UP000596938">
    <property type="component" value="Unassembled WGS sequence"/>
</dbReference>
<dbReference type="EMBL" id="BMKU01000009">
    <property type="protein sequence ID" value="GGH03040.1"/>
    <property type="molecule type" value="Genomic_DNA"/>
</dbReference>
<sequence>MLVRWFPDSSSEDGCVAPGALALFIGCIVSARGEQEAERTPGDTGLRAGRGILRGGAGAGALINWSLPDLTNEPPAPTLTIESLTLRRYQ</sequence>
<accession>A0ABQ1XTV9</accession>
<gene>
    <name evidence="1" type="ORF">GCM10011577_28710</name>
</gene>
<evidence type="ECO:0000313" key="2">
    <source>
        <dbReference type="Proteomes" id="UP000596938"/>
    </source>
</evidence>
<proteinExistence type="predicted"/>
<keyword evidence="2" id="KW-1185">Reference proteome</keyword>
<dbReference type="PROSITE" id="PS51257">
    <property type="entry name" value="PROKAR_LIPOPROTEIN"/>
    <property type="match status" value="1"/>
</dbReference>
<evidence type="ECO:0000313" key="1">
    <source>
        <dbReference type="EMBL" id="GGH03040.1"/>
    </source>
</evidence>
<comment type="caution">
    <text evidence="1">The sequence shown here is derived from an EMBL/GenBank/DDBJ whole genome shotgun (WGS) entry which is preliminary data.</text>
</comment>
<name>A0ABQ1XTV9_9MICC</name>
<protein>
    <submittedName>
        <fullName evidence="1">Uncharacterized protein</fullName>
    </submittedName>
</protein>